<evidence type="ECO:0000313" key="3">
    <source>
        <dbReference type="Proteomes" id="UP001227192"/>
    </source>
</evidence>
<name>A0AAI9TD58_PENTH</name>
<evidence type="ECO:0000256" key="1">
    <source>
        <dbReference type="SAM" id="MobiDB-lite"/>
    </source>
</evidence>
<protein>
    <submittedName>
        <fullName evidence="2">Uncharacterized protein</fullName>
    </submittedName>
</protein>
<dbReference type="Proteomes" id="UP001227192">
    <property type="component" value="Unassembled WGS sequence"/>
</dbReference>
<feature type="region of interest" description="Disordered" evidence="1">
    <location>
        <begin position="1"/>
        <end position="26"/>
    </location>
</feature>
<evidence type="ECO:0000313" key="2">
    <source>
        <dbReference type="EMBL" id="KAJ9484384.1"/>
    </source>
</evidence>
<dbReference type="AlphaFoldDB" id="A0AAI9TD58"/>
<feature type="compositionally biased region" description="Basic residues" evidence="1">
    <location>
        <begin position="10"/>
        <end position="26"/>
    </location>
</feature>
<sequence>MSKSVASHHVFQKKKKKKKKKKKRKRKGILLKMLGKISLQALSPYSILYCQSSFVVVERGQQLHVPRNSCYCLRDRCDLRGEISFSTCFGSGGPDNNLRY</sequence>
<accession>A0AAI9TD58</accession>
<comment type="caution">
    <text evidence="2">The sequence shown here is derived from an EMBL/GenBank/DDBJ whole genome shotgun (WGS) entry which is preliminary data.</text>
</comment>
<gene>
    <name evidence="2" type="ORF">VN97_g8998</name>
</gene>
<dbReference type="EMBL" id="LACB01000344">
    <property type="protein sequence ID" value="KAJ9484384.1"/>
    <property type="molecule type" value="Genomic_DNA"/>
</dbReference>
<reference evidence="2" key="1">
    <citation type="submission" date="2015-06" db="EMBL/GenBank/DDBJ databases">
        <authorList>
            <person name="Nguyen H."/>
        </authorList>
    </citation>
    <scope>NUCLEOTIDE SEQUENCE</scope>
    <source>
        <strain evidence="2">DAOM 180753</strain>
    </source>
</reference>
<organism evidence="2 3">
    <name type="scientific">Penicillium thymicola</name>
    <dbReference type="NCBI Taxonomy" id="293382"/>
    <lineage>
        <taxon>Eukaryota</taxon>
        <taxon>Fungi</taxon>
        <taxon>Dikarya</taxon>
        <taxon>Ascomycota</taxon>
        <taxon>Pezizomycotina</taxon>
        <taxon>Eurotiomycetes</taxon>
        <taxon>Eurotiomycetidae</taxon>
        <taxon>Eurotiales</taxon>
        <taxon>Aspergillaceae</taxon>
        <taxon>Penicillium</taxon>
    </lineage>
</organism>
<reference evidence="2" key="2">
    <citation type="journal article" date="2016" name="Fungal Biol.">
        <title>Ochratoxin A production by Penicillium thymicola.</title>
        <authorList>
            <person name="Nguyen H.D.T."/>
            <person name="McMullin D.R."/>
            <person name="Ponomareva E."/>
            <person name="Riley R."/>
            <person name="Pomraning K.R."/>
            <person name="Baker S.E."/>
            <person name="Seifert K.A."/>
        </authorList>
    </citation>
    <scope>NUCLEOTIDE SEQUENCE</scope>
    <source>
        <strain evidence="2">DAOM 180753</strain>
    </source>
</reference>
<keyword evidence="3" id="KW-1185">Reference proteome</keyword>
<proteinExistence type="predicted"/>